<protein>
    <recommendedName>
        <fullName evidence="3">DUF4408 domain-containing protein</fullName>
    </recommendedName>
</protein>
<evidence type="ECO:0000256" key="1">
    <source>
        <dbReference type="SAM" id="MobiDB-lite"/>
    </source>
</evidence>
<dbReference type="Pfam" id="PF05553">
    <property type="entry name" value="DUF761"/>
    <property type="match status" value="1"/>
</dbReference>
<evidence type="ECO:0000256" key="2">
    <source>
        <dbReference type="SAM" id="Phobius"/>
    </source>
</evidence>
<dbReference type="Proteomes" id="UP001054252">
    <property type="component" value="Unassembled WGS sequence"/>
</dbReference>
<feature type="compositionally biased region" description="Basic and acidic residues" evidence="1">
    <location>
        <begin position="269"/>
        <end position="281"/>
    </location>
</feature>
<dbReference type="PANTHER" id="PTHR33098">
    <property type="entry name" value="COTTON FIBER (DUF761)"/>
    <property type="match status" value="1"/>
</dbReference>
<organism evidence="4 5">
    <name type="scientific">Rubroshorea leprosula</name>
    <dbReference type="NCBI Taxonomy" id="152421"/>
    <lineage>
        <taxon>Eukaryota</taxon>
        <taxon>Viridiplantae</taxon>
        <taxon>Streptophyta</taxon>
        <taxon>Embryophyta</taxon>
        <taxon>Tracheophyta</taxon>
        <taxon>Spermatophyta</taxon>
        <taxon>Magnoliopsida</taxon>
        <taxon>eudicotyledons</taxon>
        <taxon>Gunneridae</taxon>
        <taxon>Pentapetalae</taxon>
        <taxon>rosids</taxon>
        <taxon>malvids</taxon>
        <taxon>Malvales</taxon>
        <taxon>Dipterocarpaceae</taxon>
        <taxon>Rubroshorea</taxon>
    </lineage>
</organism>
<feature type="region of interest" description="Disordered" evidence="1">
    <location>
        <begin position="245"/>
        <end position="335"/>
    </location>
</feature>
<keyword evidence="2" id="KW-1133">Transmembrane helix</keyword>
<feature type="domain" description="DUF4408" evidence="3">
    <location>
        <begin position="1"/>
        <end position="31"/>
    </location>
</feature>
<feature type="region of interest" description="Disordered" evidence="1">
    <location>
        <begin position="209"/>
        <end position="228"/>
    </location>
</feature>
<sequence length="366" mass="42504">MLASLTSWLTPSSLFLVLNIVIGTILLISRFTSSRRPPYHYHQPGRDYGAPALLERVKSFDFSFYNYKYDHLNHEAPLVHPSEPQYTAPPPLERTPSFLERVKSLDFSFYNYKYDHLNHEAPLVHPSEPQYTAPPPLERTPSFLERVKSFDFSFYRYDHLNHEAPFVHLSEQQHTAPPPLERTPSFLERIKSINFSLYNLAPSYSETDCVSHQEPEYEGPQPHAPQLSRTPSFLERVKSIASFCRSNSIKGNPETEFPTEPETDSSTDMIREHSPVHRSKSEGQVTQTRLPEKVKKSASENSRHKEDDEEMERRRPQTARMEKTASFGESSDVDAKADHFIKSFKQQLKLQRLDSLLRYREMFKGK</sequence>
<dbReference type="InterPro" id="IPR025520">
    <property type="entry name" value="DUF4408"/>
</dbReference>
<dbReference type="AlphaFoldDB" id="A0AAV5JK87"/>
<proteinExistence type="predicted"/>
<dbReference type="PANTHER" id="PTHR33098:SF57">
    <property type="entry name" value="DUF4408 DOMAIN PROTEIN"/>
    <property type="match status" value="1"/>
</dbReference>
<feature type="compositionally biased region" description="Basic and acidic residues" evidence="1">
    <location>
        <begin position="290"/>
        <end position="323"/>
    </location>
</feature>
<keyword evidence="5" id="KW-1185">Reference proteome</keyword>
<dbReference type="Pfam" id="PF14364">
    <property type="entry name" value="DUF4408"/>
    <property type="match status" value="1"/>
</dbReference>
<dbReference type="EMBL" id="BPVZ01000035">
    <property type="protein sequence ID" value="GKV11927.1"/>
    <property type="molecule type" value="Genomic_DNA"/>
</dbReference>
<evidence type="ECO:0000313" key="4">
    <source>
        <dbReference type="EMBL" id="GKV11927.1"/>
    </source>
</evidence>
<keyword evidence="2" id="KW-0472">Membrane</keyword>
<reference evidence="4 5" key="1">
    <citation type="journal article" date="2021" name="Commun. Biol.">
        <title>The genome of Shorea leprosula (Dipterocarpaceae) highlights the ecological relevance of drought in aseasonal tropical rainforests.</title>
        <authorList>
            <person name="Ng K.K.S."/>
            <person name="Kobayashi M.J."/>
            <person name="Fawcett J.A."/>
            <person name="Hatakeyama M."/>
            <person name="Paape T."/>
            <person name="Ng C.H."/>
            <person name="Ang C.C."/>
            <person name="Tnah L.H."/>
            <person name="Lee C.T."/>
            <person name="Nishiyama T."/>
            <person name="Sese J."/>
            <person name="O'Brien M.J."/>
            <person name="Copetti D."/>
            <person name="Mohd Noor M.I."/>
            <person name="Ong R.C."/>
            <person name="Putra M."/>
            <person name="Sireger I.Z."/>
            <person name="Indrioko S."/>
            <person name="Kosugi Y."/>
            <person name="Izuno A."/>
            <person name="Isagi Y."/>
            <person name="Lee S.L."/>
            <person name="Shimizu K.K."/>
        </authorList>
    </citation>
    <scope>NUCLEOTIDE SEQUENCE [LARGE SCALE GENOMIC DNA]</scope>
    <source>
        <strain evidence="4">214</strain>
    </source>
</reference>
<accession>A0AAV5JK87</accession>
<name>A0AAV5JK87_9ROSI</name>
<keyword evidence="2" id="KW-0812">Transmembrane</keyword>
<dbReference type="InterPro" id="IPR008480">
    <property type="entry name" value="DUF761_pln"/>
</dbReference>
<gene>
    <name evidence="4" type="ORF">SLEP1_g23141</name>
</gene>
<feature type="transmembrane region" description="Helical" evidence="2">
    <location>
        <begin position="12"/>
        <end position="31"/>
    </location>
</feature>
<evidence type="ECO:0000313" key="5">
    <source>
        <dbReference type="Proteomes" id="UP001054252"/>
    </source>
</evidence>
<evidence type="ECO:0000259" key="3">
    <source>
        <dbReference type="Pfam" id="PF14364"/>
    </source>
</evidence>
<comment type="caution">
    <text evidence="4">The sequence shown here is derived from an EMBL/GenBank/DDBJ whole genome shotgun (WGS) entry which is preliminary data.</text>
</comment>